<dbReference type="EnsemblMetazoa" id="ASIC011684-RA">
    <property type="protein sequence ID" value="ASIC011684-PA"/>
    <property type="gene ID" value="ASIC011684"/>
</dbReference>
<evidence type="ECO:0000256" key="1">
    <source>
        <dbReference type="SAM" id="SignalP"/>
    </source>
</evidence>
<feature type="signal peptide" evidence="1">
    <location>
        <begin position="1"/>
        <end position="16"/>
    </location>
</feature>
<reference evidence="2 4" key="1">
    <citation type="journal article" date="2014" name="BMC Genomics">
        <title>Genome sequence of Anopheles sinensis provides insight into genetics basis of mosquito competence for malaria parasites.</title>
        <authorList>
            <person name="Zhou D."/>
            <person name="Zhang D."/>
            <person name="Ding G."/>
            <person name="Shi L."/>
            <person name="Hou Q."/>
            <person name="Ye Y."/>
            <person name="Xu Y."/>
            <person name="Zhou H."/>
            <person name="Xiong C."/>
            <person name="Li S."/>
            <person name="Yu J."/>
            <person name="Hong S."/>
            <person name="Yu X."/>
            <person name="Zou P."/>
            <person name="Chen C."/>
            <person name="Chang X."/>
            <person name="Wang W."/>
            <person name="Lv Y."/>
            <person name="Sun Y."/>
            <person name="Ma L."/>
            <person name="Shen B."/>
            <person name="Zhu C."/>
        </authorList>
    </citation>
    <scope>NUCLEOTIDE SEQUENCE [LARGE SCALE GENOMIC DNA]</scope>
</reference>
<evidence type="ECO:0000313" key="3">
    <source>
        <dbReference type="EnsemblMetazoa" id="ASIC011684-PA"/>
    </source>
</evidence>
<dbReference type="EMBL" id="KE525263">
    <property type="protein sequence ID" value="KFB43836.1"/>
    <property type="molecule type" value="Genomic_DNA"/>
</dbReference>
<accession>A0A084W0U2</accession>
<dbReference type="EMBL" id="ATLV01019160">
    <property type="status" value="NOT_ANNOTATED_CDS"/>
    <property type="molecule type" value="Genomic_DNA"/>
</dbReference>
<organism evidence="2">
    <name type="scientific">Anopheles sinensis</name>
    <name type="common">Mosquito</name>
    <dbReference type="NCBI Taxonomy" id="74873"/>
    <lineage>
        <taxon>Eukaryota</taxon>
        <taxon>Metazoa</taxon>
        <taxon>Ecdysozoa</taxon>
        <taxon>Arthropoda</taxon>
        <taxon>Hexapoda</taxon>
        <taxon>Insecta</taxon>
        <taxon>Pterygota</taxon>
        <taxon>Neoptera</taxon>
        <taxon>Endopterygota</taxon>
        <taxon>Diptera</taxon>
        <taxon>Nematocera</taxon>
        <taxon>Culicoidea</taxon>
        <taxon>Culicidae</taxon>
        <taxon>Anophelinae</taxon>
        <taxon>Anopheles</taxon>
    </lineage>
</organism>
<evidence type="ECO:0000313" key="2">
    <source>
        <dbReference type="EMBL" id="KFB43836.1"/>
    </source>
</evidence>
<sequence>MKFAIVFAAILGVALAVPAVKNDSPKGGASTFQYAESGPNFGSNVREEVTAVTSDPEEIPTGLPTDDFFAIKSRF</sequence>
<dbReference type="Proteomes" id="UP000030765">
    <property type="component" value="Unassembled WGS sequence"/>
</dbReference>
<proteinExistence type="predicted"/>
<dbReference type="VEuPathDB" id="VectorBase:ASIC011684"/>
<gene>
    <name evidence="2" type="ORF">ZHAS_00011684</name>
</gene>
<feature type="chain" id="PRO_5010759934" evidence="1">
    <location>
        <begin position="17"/>
        <end position="75"/>
    </location>
</feature>
<keyword evidence="1" id="KW-0732">Signal</keyword>
<protein>
    <submittedName>
        <fullName evidence="2 3">Dwil\GK16922-PA-like protein</fullName>
    </submittedName>
</protein>
<keyword evidence="4" id="KW-1185">Reference proteome</keyword>
<reference evidence="3" key="2">
    <citation type="submission" date="2020-05" db="UniProtKB">
        <authorList>
            <consortium name="EnsemblMetazoa"/>
        </authorList>
    </citation>
    <scope>IDENTIFICATION</scope>
</reference>
<dbReference type="AlphaFoldDB" id="A0A084W0U2"/>
<evidence type="ECO:0000313" key="4">
    <source>
        <dbReference type="Proteomes" id="UP000030765"/>
    </source>
</evidence>
<name>A0A084W0U2_ANOSI</name>